<evidence type="ECO:0000313" key="2">
    <source>
        <dbReference type="Proteomes" id="UP001500683"/>
    </source>
</evidence>
<reference evidence="2" key="1">
    <citation type="journal article" date="2019" name="Int. J. Syst. Evol. Microbiol.">
        <title>The Global Catalogue of Microorganisms (GCM) 10K type strain sequencing project: providing services to taxonomists for standard genome sequencing and annotation.</title>
        <authorList>
            <consortium name="The Broad Institute Genomics Platform"/>
            <consortium name="The Broad Institute Genome Sequencing Center for Infectious Disease"/>
            <person name="Wu L."/>
            <person name="Ma J."/>
        </authorList>
    </citation>
    <scope>NUCLEOTIDE SEQUENCE [LARGE SCALE GENOMIC DNA]</scope>
    <source>
        <strain evidence="2">JCM 16702</strain>
    </source>
</reference>
<dbReference type="RefSeq" id="WP_344956826.1">
    <property type="nucleotide sequence ID" value="NZ_BAAAZG010000057.1"/>
</dbReference>
<gene>
    <name evidence="1" type="ORF">GCM10022214_73620</name>
</gene>
<evidence type="ECO:0000313" key="1">
    <source>
        <dbReference type="EMBL" id="GAA4098400.1"/>
    </source>
</evidence>
<comment type="caution">
    <text evidence="1">The sequence shown here is derived from an EMBL/GenBank/DDBJ whole genome shotgun (WGS) entry which is preliminary data.</text>
</comment>
<evidence type="ECO:0008006" key="3">
    <source>
        <dbReference type="Google" id="ProtNLM"/>
    </source>
</evidence>
<proteinExistence type="predicted"/>
<organism evidence="1 2">
    <name type="scientific">Actinomadura miaoliensis</name>
    <dbReference type="NCBI Taxonomy" id="430685"/>
    <lineage>
        <taxon>Bacteria</taxon>
        <taxon>Bacillati</taxon>
        <taxon>Actinomycetota</taxon>
        <taxon>Actinomycetes</taxon>
        <taxon>Streptosporangiales</taxon>
        <taxon>Thermomonosporaceae</taxon>
        <taxon>Actinomadura</taxon>
    </lineage>
</organism>
<protein>
    <recommendedName>
        <fullName evidence="3">XRE family transcriptional regulator</fullName>
    </recommendedName>
</protein>
<dbReference type="EMBL" id="BAAAZG010000057">
    <property type="protein sequence ID" value="GAA4098400.1"/>
    <property type="molecule type" value="Genomic_DNA"/>
</dbReference>
<name>A0ABP7WW44_9ACTN</name>
<keyword evidence="2" id="KW-1185">Reference proteome</keyword>
<accession>A0ABP7WW44</accession>
<dbReference type="Proteomes" id="UP001500683">
    <property type="component" value="Unassembled WGS sequence"/>
</dbReference>
<sequence>MVAHEFSEHPEGAKLRDIGEATLEQFRADVTRLAREFLTGPPLPLFQEMRRVRTRMYAALDKQLWPRDQAELYLLLSALHALMANAAQDLGYSNAAEELLRAGWVYAQGIDHRPLMGFLRGALSSVAYWDARPGHARDLAYNGVSYLPDGPGAAHLHLLGARAAARLGDAEAVRRGVEAGRAAAERPYTDDLHDEIGGEFACSPAYQASLAGSAFAEVPETEREAVPLLQRAISLYGEVPAAERSYGTEAMTRVNLSRLHVRLGDLDAVDLEPVFELPADKRIDALLNVLESIHRELAAPRYRGNATAAELRDRIEVFGRETVVKDLRELPSGG</sequence>